<organism evidence="2 3">
    <name type="scientific">Trichosporon asahii var. asahii (strain ATCC 90039 / CBS 2479 / JCM 2466 / KCTC 7840 / NBRC 103889/ NCYC 2677 / UAMH 7654)</name>
    <name type="common">Yeast</name>
    <dbReference type="NCBI Taxonomy" id="1186058"/>
    <lineage>
        <taxon>Eukaryota</taxon>
        <taxon>Fungi</taxon>
        <taxon>Dikarya</taxon>
        <taxon>Basidiomycota</taxon>
        <taxon>Agaricomycotina</taxon>
        <taxon>Tremellomycetes</taxon>
        <taxon>Trichosporonales</taxon>
        <taxon>Trichosporonaceae</taxon>
        <taxon>Trichosporon</taxon>
    </lineage>
</organism>
<protein>
    <submittedName>
        <fullName evidence="2">Uncharacterized protein</fullName>
    </submittedName>
</protein>
<reference evidence="2 3" key="1">
    <citation type="journal article" date="2012" name="Eukaryot. Cell">
        <title>Draft genome sequence of CBS 2479, the standard type strain of Trichosporon asahii.</title>
        <authorList>
            <person name="Yang R.Y."/>
            <person name="Li H.T."/>
            <person name="Zhu H."/>
            <person name="Zhou G.P."/>
            <person name="Wang M."/>
            <person name="Wang L."/>
        </authorList>
    </citation>
    <scope>NUCLEOTIDE SEQUENCE [LARGE SCALE GENOMIC DNA]</scope>
    <source>
        <strain evidence="3">ATCC 90039 / CBS 2479 / JCM 2466 / KCTC 7840 / NCYC 2677 / UAMH 7654</strain>
    </source>
</reference>
<dbReference type="RefSeq" id="XP_014180273.1">
    <property type="nucleotide sequence ID" value="XM_014324798.1"/>
</dbReference>
<accession>J4UDC5</accession>
<feature type="compositionally biased region" description="Basic and acidic residues" evidence="1">
    <location>
        <begin position="63"/>
        <end position="81"/>
    </location>
</feature>
<feature type="region of interest" description="Disordered" evidence="1">
    <location>
        <begin position="62"/>
        <end position="135"/>
    </location>
</feature>
<sequence length="135" mass="14471">MPQSGKLVQAERAFRCRDPGGLAIAALQPLSWIRTLGIPVLHSGGARSMGHGHTGKVWTEIMGRGDHDSHDGHDGLDEEQAHAQVHRGQQGSVLLRVRGWPEGKNRGILTSVPRDPDPGVPSSKPWADQPYGPGA</sequence>
<evidence type="ECO:0000313" key="3">
    <source>
        <dbReference type="Proteomes" id="UP000002748"/>
    </source>
</evidence>
<dbReference type="GeneID" id="25985273"/>
<dbReference type="EMBL" id="ALBS01000178">
    <property type="protein sequence ID" value="EJT49110.1"/>
    <property type="molecule type" value="Genomic_DNA"/>
</dbReference>
<gene>
    <name evidence="2" type="ORF">A1Q1_01759</name>
</gene>
<dbReference type="AlphaFoldDB" id="J4UDC5"/>
<dbReference type="HOGENOM" id="CLU_1887221_0_0_1"/>
<evidence type="ECO:0000313" key="2">
    <source>
        <dbReference type="EMBL" id="EJT49110.1"/>
    </source>
</evidence>
<dbReference type="KEGG" id="tasa:A1Q1_01759"/>
<dbReference type="VEuPathDB" id="FungiDB:A1Q1_01759"/>
<proteinExistence type="predicted"/>
<comment type="caution">
    <text evidence="2">The sequence shown here is derived from an EMBL/GenBank/DDBJ whole genome shotgun (WGS) entry which is preliminary data.</text>
</comment>
<dbReference type="Proteomes" id="UP000002748">
    <property type="component" value="Unassembled WGS sequence"/>
</dbReference>
<name>J4UDC5_TRIAS</name>
<evidence type="ECO:0000256" key="1">
    <source>
        <dbReference type="SAM" id="MobiDB-lite"/>
    </source>
</evidence>